<feature type="compositionally biased region" description="Gly residues" evidence="7">
    <location>
        <begin position="88"/>
        <end position="114"/>
    </location>
</feature>
<evidence type="ECO:0000256" key="2">
    <source>
        <dbReference type="ARBA" id="ARBA00022664"/>
    </source>
</evidence>
<dbReference type="GO" id="GO:0003729">
    <property type="term" value="F:mRNA binding"/>
    <property type="evidence" value="ECO:0007669"/>
    <property type="project" value="TreeGrafter"/>
</dbReference>
<dbReference type="PANTHER" id="PTHR23003:SF62">
    <property type="entry name" value="SERINE_ARGININE (SR)-TYPE SHUTTLING MRNA BINDING PROTEIN NPL3"/>
    <property type="match status" value="1"/>
</dbReference>
<feature type="region of interest" description="Disordered" evidence="7">
    <location>
        <begin position="70"/>
        <end position="150"/>
    </location>
</feature>
<dbReference type="InParanoid" id="U5H6F4"/>
<evidence type="ECO:0000259" key="8">
    <source>
        <dbReference type="PROSITE" id="PS50102"/>
    </source>
</evidence>
<feature type="compositionally biased region" description="Basic and acidic residues" evidence="7">
    <location>
        <begin position="255"/>
        <end position="301"/>
    </location>
</feature>
<feature type="compositionally biased region" description="Gly residues" evidence="7">
    <location>
        <begin position="223"/>
        <end position="236"/>
    </location>
</feature>
<comment type="subcellular location">
    <subcellularLocation>
        <location evidence="1">Nucleus</location>
    </subcellularLocation>
</comment>
<name>U5H6F4_USTV1</name>
<dbReference type="CDD" id="cd12339">
    <property type="entry name" value="RRM2_SRSF1_4_like"/>
    <property type="match status" value="1"/>
</dbReference>
<dbReference type="FunCoup" id="U5H6F4">
    <property type="interactions" value="400"/>
</dbReference>
<dbReference type="EnsemblFungi" id="MVLG_02854T0">
    <property type="protein sequence ID" value="MVLG_02854T0"/>
    <property type="gene ID" value="MVLG_02854"/>
</dbReference>
<dbReference type="AlphaFoldDB" id="U5H6F4"/>
<reference evidence="9 11" key="3">
    <citation type="journal article" date="2015" name="BMC Genomics">
        <title>Sex and parasites: genomic and transcriptomic analysis of Microbotryum lychnidis-dioicae, the biotrophic and plant-castrating anther smut fungus.</title>
        <authorList>
            <person name="Perlin M.H."/>
            <person name="Amselem J."/>
            <person name="Fontanillas E."/>
            <person name="Toh S.S."/>
            <person name="Chen Z."/>
            <person name="Goldberg J."/>
            <person name="Duplessis S."/>
            <person name="Henrissat B."/>
            <person name="Young S."/>
            <person name="Zeng Q."/>
            <person name="Aguileta G."/>
            <person name="Petit E."/>
            <person name="Badouin H."/>
            <person name="Andrews J."/>
            <person name="Razeeq D."/>
            <person name="Gabaldon T."/>
            <person name="Quesneville H."/>
            <person name="Giraud T."/>
            <person name="Hood M.E."/>
            <person name="Schultz D.J."/>
            <person name="Cuomo C.A."/>
        </authorList>
    </citation>
    <scope>NUCLEOTIDE SEQUENCE [LARGE SCALE GENOMIC DNA]</scope>
    <source>
        <strain evidence="11">p1A1 Lamole</strain>
        <strain evidence="9">P1A1 Lamole</strain>
    </source>
</reference>
<dbReference type="InterPro" id="IPR035979">
    <property type="entry name" value="RBD_domain_sf"/>
</dbReference>
<evidence type="ECO:0000256" key="1">
    <source>
        <dbReference type="ARBA" id="ARBA00004123"/>
    </source>
</evidence>
<dbReference type="PROSITE" id="PS50102">
    <property type="entry name" value="RRM"/>
    <property type="match status" value="2"/>
</dbReference>
<dbReference type="SUPFAM" id="SSF54928">
    <property type="entry name" value="RNA-binding domain, RBD"/>
    <property type="match status" value="1"/>
</dbReference>
<feature type="domain" description="RRM" evidence="8">
    <location>
        <begin position="4"/>
        <end position="74"/>
    </location>
</feature>
<evidence type="ECO:0000256" key="7">
    <source>
        <dbReference type="SAM" id="MobiDB-lite"/>
    </source>
</evidence>
<dbReference type="OrthoDB" id="1099063at2759"/>
<dbReference type="Proteomes" id="UP000017200">
    <property type="component" value="Unassembled WGS sequence"/>
</dbReference>
<dbReference type="Pfam" id="PF00076">
    <property type="entry name" value="RRM_1"/>
    <property type="match status" value="2"/>
</dbReference>
<evidence type="ECO:0000256" key="3">
    <source>
        <dbReference type="ARBA" id="ARBA00022737"/>
    </source>
</evidence>
<reference evidence="9" key="2">
    <citation type="submission" date="2010-11" db="EMBL/GenBank/DDBJ databases">
        <authorList>
            <consortium name="The Broad Institute Genome Sequencing Platform"/>
            <person name="Earl A."/>
            <person name="Ward D."/>
            <person name="Feldgarden M."/>
            <person name="Gevers D."/>
            <person name="Butler R."/>
            <person name="Young S.K."/>
            <person name="Zeng Q."/>
            <person name="Gargeya S."/>
            <person name="Fitzgerald M."/>
            <person name="Haas B."/>
            <person name="Abouelleil A."/>
            <person name="Alvarado L."/>
            <person name="Arachchi H.M."/>
            <person name="Berlin A."/>
            <person name="Brown A."/>
            <person name="Chapman S.B."/>
            <person name="Chen Z."/>
            <person name="Dunbar C."/>
            <person name="Freedman E."/>
            <person name="Gearin G."/>
            <person name="Gellesch M."/>
            <person name="Goldberg J."/>
            <person name="Griggs A."/>
            <person name="Gujja S."/>
            <person name="Heilman E."/>
            <person name="Heiman D."/>
            <person name="Howarth C."/>
            <person name="Larson L."/>
            <person name="Lui A."/>
            <person name="MacDonald P.J.P."/>
            <person name="Mehta T."/>
            <person name="Montmayeur A."/>
            <person name="Murphy C."/>
            <person name="Neiman D."/>
            <person name="Pearson M."/>
            <person name="Priest M."/>
            <person name="Roberts A."/>
            <person name="Saif S."/>
            <person name="Shea T."/>
            <person name="Shenoy N."/>
            <person name="Sisk P."/>
            <person name="Stolte C."/>
            <person name="Sykes S."/>
            <person name="White J."/>
            <person name="Yandava C."/>
            <person name="Wortman J."/>
            <person name="Nusbaum C."/>
            <person name="Birren B."/>
        </authorList>
    </citation>
    <scope>NUCLEOTIDE SEQUENCE</scope>
    <source>
        <strain evidence="9">P1A1 Lamole</strain>
    </source>
</reference>
<sequence length="321" mass="34453">MSGRRLYIGHLGPDVQRQDLEAYFSPLGRIVDIRVMGGFAFLEYEDLKDAEAAVADLHGRDFMGDRISVEFAKPPRPREDRFGPPRGAPGGYGDRGDRGGYGGGDRGGYGGGGDRGYDRGYDRGGYGGGASGGGGYDRPPPRGPPPPRGFRLVVNGIPDGVSWQDLKDFGRTAGNVGYSDVDRNTGTGYIEYGSRSDADEAIRILNNTQFNGATVTVEDAAAGAGGSRGGGGGGGYESRPRYDDRGGDRGYSSRGSDRRDDRDDRGPPPRRDERDDRRDDYRRRSVSPARRDRSPEPRRSAGADVGGRSPPPPAARDDSGW</sequence>
<dbReference type="InterPro" id="IPR000504">
    <property type="entry name" value="RRM_dom"/>
</dbReference>
<evidence type="ECO:0000313" key="9">
    <source>
        <dbReference type="EMBL" id="KDE06818.1"/>
    </source>
</evidence>
<dbReference type="SMART" id="SM00360">
    <property type="entry name" value="RRM"/>
    <property type="match status" value="2"/>
</dbReference>
<evidence type="ECO:0000256" key="5">
    <source>
        <dbReference type="ARBA" id="ARBA00023242"/>
    </source>
</evidence>
<dbReference type="InterPro" id="IPR050374">
    <property type="entry name" value="RRT5_SRSF_SR"/>
</dbReference>
<accession>U5H6F4</accession>
<reference evidence="11" key="1">
    <citation type="submission" date="2010-11" db="EMBL/GenBank/DDBJ databases">
        <title>The genome sequence of Microbotryum violaceum strain p1A1 Lamole.</title>
        <authorList>
            <person name="Cuomo C."/>
            <person name="Perlin M."/>
            <person name="Young S.K."/>
            <person name="Zeng Q."/>
            <person name="Gargeya S."/>
            <person name="Alvarado L."/>
            <person name="Berlin A."/>
            <person name="Chapman S.B."/>
            <person name="Chen Z."/>
            <person name="Freedman E."/>
            <person name="Gellesch M."/>
            <person name="Goldberg J."/>
            <person name="Griggs A."/>
            <person name="Gujja S."/>
            <person name="Heilman E."/>
            <person name="Heiman D."/>
            <person name="Howarth C."/>
            <person name="Mehta T."/>
            <person name="Neiman D."/>
            <person name="Pearson M."/>
            <person name="Roberts A."/>
            <person name="Saif S."/>
            <person name="Shea T."/>
            <person name="Shenoy N."/>
            <person name="Sisk P."/>
            <person name="Stolte C."/>
            <person name="Sykes S."/>
            <person name="White J."/>
            <person name="Yandava C."/>
            <person name="Haas B."/>
            <person name="Nusbaum C."/>
            <person name="Birren B."/>
        </authorList>
    </citation>
    <scope>NUCLEOTIDE SEQUENCE [LARGE SCALE GENOMIC DNA]</scope>
    <source>
        <strain evidence="11">p1A1 Lamole</strain>
    </source>
</reference>
<feature type="compositionally biased region" description="Basic and acidic residues" evidence="7">
    <location>
        <begin position="238"/>
        <end position="248"/>
    </location>
</feature>
<evidence type="ECO:0000256" key="4">
    <source>
        <dbReference type="ARBA" id="ARBA00022884"/>
    </source>
</evidence>
<evidence type="ECO:0000256" key="6">
    <source>
        <dbReference type="PROSITE-ProRule" id="PRU00176"/>
    </source>
</evidence>
<protein>
    <recommendedName>
        <fullName evidence="8">RRM domain-containing protein</fullName>
    </recommendedName>
</protein>
<dbReference type="EMBL" id="GL541666">
    <property type="protein sequence ID" value="KDE06818.1"/>
    <property type="molecule type" value="Genomic_DNA"/>
</dbReference>
<feature type="domain" description="RRM" evidence="8">
    <location>
        <begin position="150"/>
        <end position="222"/>
    </location>
</feature>
<keyword evidence="11" id="KW-1185">Reference proteome</keyword>
<feature type="region of interest" description="Disordered" evidence="7">
    <location>
        <begin position="221"/>
        <end position="321"/>
    </location>
</feature>
<dbReference type="GO" id="GO:0006397">
    <property type="term" value="P:mRNA processing"/>
    <property type="evidence" value="ECO:0007669"/>
    <property type="project" value="UniProtKB-KW"/>
</dbReference>
<evidence type="ECO:0000313" key="10">
    <source>
        <dbReference type="EnsemblFungi" id="MVLG_02854T0"/>
    </source>
</evidence>
<dbReference type="Gene3D" id="3.30.70.330">
    <property type="match status" value="2"/>
</dbReference>
<keyword evidence="4 6" id="KW-0694">RNA-binding</keyword>
<keyword evidence="3" id="KW-0677">Repeat</keyword>
<dbReference type="InterPro" id="IPR012677">
    <property type="entry name" value="Nucleotide-bd_a/b_plait_sf"/>
</dbReference>
<evidence type="ECO:0000313" key="11">
    <source>
        <dbReference type="Proteomes" id="UP000017200"/>
    </source>
</evidence>
<dbReference type="GO" id="GO:0005737">
    <property type="term" value="C:cytoplasm"/>
    <property type="evidence" value="ECO:0007669"/>
    <property type="project" value="TreeGrafter"/>
</dbReference>
<keyword evidence="2" id="KW-0507">mRNA processing</keyword>
<reference evidence="10" key="4">
    <citation type="submission" date="2015-06" db="UniProtKB">
        <authorList>
            <consortium name="EnsemblFungi"/>
        </authorList>
    </citation>
    <scope>IDENTIFICATION</scope>
</reference>
<dbReference type="SMR" id="U5H6F4"/>
<dbReference type="EMBL" id="AEIJ01000271">
    <property type="status" value="NOT_ANNOTATED_CDS"/>
    <property type="molecule type" value="Genomic_DNA"/>
</dbReference>
<dbReference type="GO" id="GO:0005634">
    <property type="term" value="C:nucleus"/>
    <property type="evidence" value="ECO:0007669"/>
    <property type="project" value="UniProtKB-SubCell"/>
</dbReference>
<feature type="compositionally biased region" description="Gly residues" evidence="7">
    <location>
        <begin position="123"/>
        <end position="136"/>
    </location>
</feature>
<dbReference type="STRING" id="683840.U5H6F4"/>
<dbReference type="OMA" id="PREPAYP"/>
<keyword evidence="5" id="KW-0539">Nucleus</keyword>
<gene>
    <name evidence="9" type="ORF">MVLG_02854</name>
</gene>
<organism evidence="9">
    <name type="scientific">Microbotryum lychnidis-dioicae (strain p1A1 Lamole / MvSl-1064)</name>
    <name type="common">Anther smut fungus</name>
    <dbReference type="NCBI Taxonomy" id="683840"/>
    <lineage>
        <taxon>Eukaryota</taxon>
        <taxon>Fungi</taxon>
        <taxon>Dikarya</taxon>
        <taxon>Basidiomycota</taxon>
        <taxon>Pucciniomycotina</taxon>
        <taxon>Microbotryomycetes</taxon>
        <taxon>Microbotryales</taxon>
        <taxon>Microbotryaceae</taxon>
        <taxon>Microbotryum</taxon>
    </lineage>
</organism>
<dbReference type="HOGENOM" id="CLU_012062_34_2_1"/>
<proteinExistence type="predicted"/>
<dbReference type="PANTHER" id="PTHR23003">
    <property type="entry name" value="RNA RECOGNITION MOTIF RRM DOMAIN CONTAINING PROTEIN"/>
    <property type="match status" value="1"/>
</dbReference>